<keyword evidence="1 2" id="KW-0129">CBS domain</keyword>
<sequence length="230" mass="24895">MRAVDVMTTSVIFASPEMSVREAAGLLVKHSISAMPVTDADGNLVGIVSEGDLLRRSEIGTGVRQRSWWLQFLASTRELAGEYVKEHAQTVNDVMITDVITVDEETPLVEVADLLERRRIKRVPVVKNGKVTGIVSRANLVRALASADLRTAPVTAPGDAELRDAVVNAMAGQRWALPREHVIVADGVVHLWGTITSEEQRTALCVSAQNVPGVKEVSSHLDYAVVLPAM</sequence>
<dbReference type="CDD" id="cd02205">
    <property type="entry name" value="CBS_pair_SF"/>
    <property type="match status" value="1"/>
</dbReference>
<evidence type="ECO:0000313" key="5">
    <source>
        <dbReference type="EMBL" id="TDY52742.1"/>
    </source>
</evidence>
<dbReference type="PROSITE" id="PS50914">
    <property type="entry name" value="BON"/>
    <property type="match status" value="1"/>
</dbReference>
<dbReference type="SMART" id="SM00116">
    <property type="entry name" value="CBS"/>
    <property type="match status" value="2"/>
</dbReference>
<dbReference type="OrthoDB" id="9790355at2"/>
<dbReference type="InterPro" id="IPR046342">
    <property type="entry name" value="CBS_dom_sf"/>
</dbReference>
<dbReference type="PANTHER" id="PTHR43080">
    <property type="entry name" value="CBS DOMAIN-CONTAINING PROTEIN CBSX3, MITOCHONDRIAL"/>
    <property type="match status" value="1"/>
</dbReference>
<feature type="domain" description="BON" evidence="3">
    <location>
        <begin position="158"/>
        <end position="225"/>
    </location>
</feature>
<dbReference type="SUPFAM" id="SSF54631">
    <property type="entry name" value="CBS-domain pair"/>
    <property type="match status" value="1"/>
</dbReference>
<dbReference type="Pfam" id="PF00571">
    <property type="entry name" value="CBS"/>
    <property type="match status" value="2"/>
</dbReference>
<comment type="caution">
    <text evidence="5">The sequence shown here is derived from an EMBL/GenBank/DDBJ whole genome shotgun (WGS) entry which is preliminary data.</text>
</comment>
<feature type="domain" description="CBS" evidence="4">
    <location>
        <begin position="7"/>
        <end position="63"/>
    </location>
</feature>
<proteinExistence type="predicted"/>
<dbReference type="RefSeq" id="WP_134190783.1">
    <property type="nucleotide sequence ID" value="NZ_JBHLUW010000002.1"/>
</dbReference>
<dbReference type="InterPro" id="IPR007055">
    <property type="entry name" value="BON_dom"/>
</dbReference>
<protein>
    <submittedName>
        <fullName evidence="5">BON domain-containing protein</fullName>
    </submittedName>
</protein>
<dbReference type="Gene3D" id="3.30.1340.30">
    <property type="match status" value="1"/>
</dbReference>
<dbReference type="PANTHER" id="PTHR43080:SF26">
    <property type="entry name" value="REGULATORY PROTEIN"/>
    <property type="match status" value="1"/>
</dbReference>
<dbReference type="InterPro" id="IPR017080">
    <property type="entry name" value="UCP036990_CBS_BON"/>
</dbReference>
<feature type="domain" description="CBS" evidence="4">
    <location>
        <begin position="95"/>
        <end position="151"/>
    </location>
</feature>
<dbReference type="Proteomes" id="UP000295509">
    <property type="component" value="Unassembled WGS sequence"/>
</dbReference>
<dbReference type="PIRSF" id="PIRSF036990">
    <property type="entry name" value="UCP036990_CBS_BON"/>
    <property type="match status" value="1"/>
</dbReference>
<dbReference type="CDD" id="cd04586">
    <property type="entry name" value="CBS_pair_BON_assoc"/>
    <property type="match status" value="1"/>
</dbReference>
<accession>A0A4R8M074</accession>
<evidence type="ECO:0000256" key="1">
    <source>
        <dbReference type="ARBA" id="ARBA00023122"/>
    </source>
</evidence>
<evidence type="ECO:0000256" key="2">
    <source>
        <dbReference type="PROSITE-ProRule" id="PRU00703"/>
    </source>
</evidence>
<dbReference type="Gene3D" id="3.10.580.10">
    <property type="entry name" value="CBS-domain"/>
    <property type="match status" value="1"/>
</dbReference>
<evidence type="ECO:0000259" key="3">
    <source>
        <dbReference type="PROSITE" id="PS50914"/>
    </source>
</evidence>
<dbReference type="AlphaFoldDB" id="A0A4R8M074"/>
<dbReference type="InterPro" id="IPR051257">
    <property type="entry name" value="Diverse_CBS-Domain"/>
</dbReference>
<name>A0A4R8M074_9BURK</name>
<dbReference type="PROSITE" id="PS51371">
    <property type="entry name" value="CBS"/>
    <property type="match status" value="2"/>
</dbReference>
<evidence type="ECO:0000313" key="6">
    <source>
        <dbReference type="Proteomes" id="UP000295509"/>
    </source>
</evidence>
<evidence type="ECO:0000259" key="4">
    <source>
        <dbReference type="PROSITE" id="PS51371"/>
    </source>
</evidence>
<gene>
    <name evidence="5" type="ORF">BX592_10424</name>
</gene>
<dbReference type="Pfam" id="PF04972">
    <property type="entry name" value="BON"/>
    <property type="match status" value="1"/>
</dbReference>
<keyword evidence="6" id="KW-1185">Reference proteome</keyword>
<dbReference type="EMBL" id="SORE01000004">
    <property type="protein sequence ID" value="TDY52742.1"/>
    <property type="molecule type" value="Genomic_DNA"/>
</dbReference>
<reference evidence="5 6" key="1">
    <citation type="submission" date="2019-03" db="EMBL/GenBank/DDBJ databases">
        <title>Genomic Encyclopedia of Type Strains, Phase III (KMG-III): the genomes of soil and plant-associated and newly described type strains.</title>
        <authorList>
            <person name="Whitman W."/>
        </authorList>
    </citation>
    <scope>NUCLEOTIDE SEQUENCE [LARGE SCALE GENOMIC DNA]</scope>
    <source>
        <strain evidence="5 6">LMG 29544</strain>
    </source>
</reference>
<organism evidence="5 6">
    <name type="scientific">Paraburkholderia rhizosphaerae</name>
    <dbReference type="NCBI Taxonomy" id="480658"/>
    <lineage>
        <taxon>Bacteria</taxon>
        <taxon>Pseudomonadati</taxon>
        <taxon>Pseudomonadota</taxon>
        <taxon>Betaproteobacteria</taxon>
        <taxon>Burkholderiales</taxon>
        <taxon>Burkholderiaceae</taxon>
        <taxon>Paraburkholderia</taxon>
    </lineage>
</organism>
<dbReference type="InterPro" id="IPR000644">
    <property type="entry name" value="CBS_dom"/>
</dbReference>